<reference evidence="11" key="1">
    <citation type="submission" date="2018-05" db="EMBL/GenBank/DDBJ databases">
        <authorList>
            <person name="Lanie J.A."/>
            <person name="Ng W.-L."/>
            <person name="Kazmierczak K.M."/>
            <person name="Andrzejewski T.M."/>
            <person name="Davidsen T.M."/>
            <person name="Wayne K.J."/>
            <person name="Tettelin H."/>
            <person name="Glass J.I."/>
            <person name="Rusch D."/>
            <person name="Podicherti R."/>
            <person name="Tsui H.-C.T."/>
            <person name="Winkler M.E."/>
        </authorList>
    </citation>
    <scope>NUCLEOTIDE SEQUENCE</scope>
</reference>
<dbReference type="GO" id="GO:0030170">
    <property type="term" value="F:pyridoxal phosphate binding"/>
    <property type="evidence" value="ECO:0007669"/>
    <property type="project" value="InterPro"/>
</dbReference>
<dbReference type="InterPro" id="IPR036052">
    <property type="entry name" value="TrpB-like_PALP_sf"/>
</dbReference>
<dbReference type="Gene3D" id="3.90.1380.10">
    <property type="entry name" value="Threonine synthase, N-terminal domain"/>
    <property type="match status" value="1"/>
</dbReference>
<dbReference type="Pfam" id="PF00291">
    <property type="entry name" value="PALP"/>
    <property type="match status" value="1"/>
</dbReference>
<dbReference type="InterPro" id="IPR004450">
    <property type="entry name" value="Thr_synthase-like"/>
</dbReference>
<dbReference type="PANTHER" id="PTHR42690">
    <property type="entry name" value="THREONINE SYNTHASE FAMILY MEMBER"/>
    <property type="match status" value="1"/>
</dbReference>
<proteinExistence type="inferred from homology"/>
<evidence type="ECO:0000256" key="2">
    <source>
        <dbReference type="ARBA" id="ARBA00004979"/>
    </source>
</evidence>
<evidence type="ECO:0000256" key="3">
    <source>
        <dbReference type="ARBA" id="ARBA00005517"/>
    </source>
</evidence>
<dbReference type="GO" id="GO:0004795">
    <property type="term" value="F:threonine synthase activity"/>
    <property type="evidence" value="ECO:0007669"/>
    <property type="project" value="UniProtKB-EC"/>
</dbReference>
<evidence type="ECO:0000256" key="8">
    <source>
        <dbReference type="ARBA" id="ARBA00023239"/>
    </source>
</evidence>
<dbReference type="InterPro" id="IPR000634">
    <property type="entry name" value="Ser/Thr_deHydtase_PyrdxlP-BS"/>
</dbReference>
<dbReference type="AlphaFoldDB" id="A0A381R6E5"/>
<dbReference type="Gene3D" id="3.40.50.1100">
    <property type="match status" value="2"/>
</dbReference>
<dbReference type="InterPro" id="IPR001926">
    <property type="entry name" value="TrpB-like_PALP"/>
</dbReference>
<sequence length="433" mass="47066">MLRFVSTRGSTPVPLDEVLFRGLAPDGGLYMPTSIPSLAGNPDSEDQDFRVTAAWASSRLFSAQLGETEAIRLALETLSFPVPLVEVSPGFHVLELFHGPTHAFKDVGGQFMAGLMQYVGSPNSDKRTTTILVATSGDTGGAVARAFHDRPKTRVVVLFPDEGISLQQRRQMSTLGDNILAISVAGTFDHCQELVKEAFASDILRDRYCLTSANSINLGRLLPQMFYYLHATRLLSPTPALFAVPSGNLGNLCAGLLAHIAGMPALGFLSAMNANDVFGRFLATGNLSEQPSVPTVSSAMDVGKPSNLERIRWLFRKNPDQMNHIIRGISIDDSETRRCITEVYEETGYVLDPHSAVAYRVAQQHHNLAVGPTVVLATAHPAKFPGVVETAIGSKVEPPQELLSVMKRKELFSEIKPTLQELEALLDETILDD</sequence>
<feature type="domain" description="Threonine synthase N-terminal" evidence="10">
    <location>
        <begin position="3"/>
        <end position="40"/>
    </location>
</feature>
<feature type="domain" description="Tryptophan synthase beta chain-like PALP" evidence="9">
    <location>
        <begin position="94"/>
        <end position="375"/>
    </location>
</feature>
<dbReference type="InterPro" id="IPR037158">
    <property type="entry name" value="Thr_synth_N_sf"/>
</dbReference>
<accession>A0A381R6E5</accession>
<keyword evidence="8" id="KW-0456">Lyase</keyword>
<name>A0A381R6E5_9ZZZZ</name>
<dbReference type="Pfam" id="PF14821">
    <property type="entry name" value="Thr_synth_N"/>
    <property type="match status" value="1"/>
</dbReference>
<dbReference type="EC" id="4.2.3.1" evidence="4"/>
<dbReference type="SUPFAM" id="SSF53686">
    <property type="entry name" value="Tryptophan synthase beta subunit-like PLP-dependent enzymes"/>
    <property type="match status" value="1"/>
</dbReference>
<keyword evidence="7" id="KW-0663">Pyridoxal phosphate</keyword>
<dbReference type="InterPro" id="IPR029144">
    <property type="entry name" value="Thr_synth_N"/>
</dbReference>
<dbReference type="PANTHER" id="PTHR42690:SF1">
    <property type="entry name" value="THREONINE SYNTHASE-LIKE 2"/>
    <property type="match status" value="1"/>
</dbReference>
<organism evidence="11">
    <name type="scientific">marine metagenome</name>
    <dbReference type="NCBI Taxonomy" id="408172"/>
    <lineage>
        <taxon>unclassified sequences</taxon>
        <taxon>metagenomes</taxon>
        <taxon>ecological metagenomes</taxon>
    </lineage>
</organism>
<evidence type="ECO:0000256" key="4">
    <source>
        <dbReference type="ARBA" id="ARBA00013028"/>
    </source>
</evidence>
<dbReference type="NCBIfam" id="TIGR00260">
    <property type="entry name" value="thrC"/>
    <property type="match status" value="1"/>
</dbReference>
<keyword evidence="6" id="KW-0791">Threonine biosynthesis</keyword>
<comment type="pathway">
    <text evidence="2">Amino-acid biosynthesis; L-threonine biosynthesis; L-threonine from L-aspartate: step 5/5.</text>
</comment>
<comment type="cofactor">
    <cofactor evidence="1">
        <name>pyridoxal 5'-phosphate</name>
        <dbReference type="ChEBI" id="CHEBI:597326"/>
    </cofactor>
</comment>
<comment type="similarity">
    <text evidence="3">Belongs to the threonine synthase family.</text>
</comment>
<evidence type="ECO:0000256" key="5">
    <source>
        <dbReference type="ARBA" id="ARBA00022605"/>
    </source>
</evidence>
<protein>
    <recommendedName>
        <fullName evidence="4">threonine synthase</fullName>
        <ecNumber evidence="4">4.2.3.1</ecNumber>
    </recommendedName>
</protein>
<dbReference type="InterPro" id="IPR051166">
    <property type="entry name" value="Threonine_Synthase"/>
</dbReference>
<evidence type="ECO:0000256" key="7">
    <source>
        <dbReference type="ARBA" id="ARBA00022898"/>
    </source>
</evidence>
<gene>
    <name evidence="11" type="ORF">METZ01_LOCUS39638</name>
</gene>
<evidence type="ECO:0000256" key="6">
    <source>
        <dbReference type="ARBA" id="ARBA00022697"/>
    </source>
</evidence>
<keyword evidence="5" id="KW-0028">Amino-acid biosynthesis</keyword>
<dbReference type="UniPathway" id="UPA00050">
    <property type="reaction ID" value="UER00065"/>
</dbReference>
<evidence type="ECO:0000313" key="11">
    <source>
        <dbReference type="EMBL" id="SUZ86784.1"/>
    </source>
</evidence>
<evidence type="ECO:0000256" key="1">
    <source>
        <dbReference type="ARBA" id="ARBA00001933"/>
    </source>
</evidence>
<evidence type="ECO:0000259" key="9">
    <source>
        <dbReference type="Pfam" id="PF00291"/>
    </source>
</evidence>
<evidence type="ECO:0000259" key="10">
    <source>
        <dbReference type="Pfam" id="PF14821"/>
    </source>
</evidence>
<dbReference type="GO" id="GO:0009088">
    <property type="term" value="P:threonine biosynthetic process"/>
    <property type="evidence" value="ECO:0007669"/>
    <property type="project" value="UniProtKB-UniPathway"/>
</dbReference>
<dbReference type="EMBL" id="UINC01001699">
    <property type="protein sequence ID" value="SUZ86784.1"/>
    <property type="molecule type" value="Genomic_DNA"/>
</dbReference>
<dbReference type="PROSITE" id="PS00165">
    <property type="entry name" value="DEHYDRATASE_SER_THR"/>
    <property type="match status" value="1"/>
</dbReference>